<dbReference type="PANTHER" id="PTHR11405">
    <property type="entry name" value="CARBAMOYLTRANSFERASE FAMILY MEMBER"/>
    <property type="match status" value="1"/>
</dbReference>
<protein>
    <submittedName>
        <fullName evidence="9">Carbamoyl-phosphate synthase large chain</fullName>
    </submittedName>
</protein>
<evidence type="ECO:0000256" key="2">
    <source>
        <dbReference type="ARBA" id="ARBA00009799"/>
    </source>
</evidence>
<keyword evidence="3" id="KW-0436">Ligase</keyword>
<keyword evidence="4" id="KW-0028">Amino-acid biosynthesis</keyword>
<dbReference type="GO" id="GO:0005737">
    <property type="term" value="C:cytoplasm"/>
    <property type="evidence" value="ECO:0007669"/>
    <property type="project" value="TreeGrafter"/>
</dbReference>
<dbReference type="EMBL" id="MT631154">
    <property type="protein sequence ID" value="QNO45817.1"/>
    <property type="molecule type" value="Genomic_DNA"/>
</dbReference>
<feature type="domain" description="Carbamoyl phosphate synthase ATP-binding" evidence="7">
    <location>
        <begin position="14"/>
        <end position="21"/>
    </location>
</feature>
<dbReference type="GO" id="GO:0004088">
    <property type="term" value="F:carbamoyl-phosphate synthase (glutamine-hydrolyzing) activity"/>
    <property type="evidence" value="ECO:0007669"/>
    <property type="project" value="TreeGrafter"/>
</dbReference>
<dbReference type="Gene3D" id="3.30.470.20">
    <property type="entry name" value="ATP-grasp fold, B domain"/>
    <property type="match status" value="1"/>
</dbReference>
<evidence type="ECO:0000256" key="4">
    <source>
        <dbReference type="ARBA" id="ARBA00022605"/>
    </source>
</evidence>
<evidence type="ECO:0000256" key="3">
    <source>
        <dbReference type="ARBA" id="ARBA00022598"/>
    </source>
</evidence>
<organism evidence="9">
    <name type="scientific">Candidatus Methanogaster sp. ANME-2c ERB4</name>
    <dbReference type="NCBI Taxonomy" id="2759911"/>
    <lineage>
        <taxon>Archaea</taxon>
        <taxon>Methanobacteriati</taxon>
        <taxon>Methanobacteriota</taxon>
        <taxon>Stenosarchaea group</taxon>
        <taxon>Methanomicrobia</taxon>
        <taxon>Methanosarcinales</taxon>
        <taxon>ANME-2 cluster</taxon>
        <taxon>Candidatus Methanogasteraceae</taxon>
        <taxon>Candidatus Methanogaster</taxon>
    </lineage>
</organism>
<dbReference type="SUPFAM" id="SSF56059">
    <property type="entry name" value="Glutathione synthetase ATP-binding domain-like"/>
    <property type="match status" value="1"/>
</dbReference>
<comment type="similarity">
    <text evidence="2">Belongs to the CarB family.</text>
</comment>
<evidence type="ECO:0000256" key="5">
    <source>
        <dbReference type="ARBA" id="ARBA00022741"/>
    </source>
</evidence>
<name>A0A7G9YCT3_9EURY</name>
<dbReference type="EMBL" id="MT630970">
    <property type="protein sequence ID" value="QNO44421.1"/>
    <property type="molecule type" value="Genomic_DNA"/>
</dbReference>
<dbReference type="Pfam" id="PF02786">
    <property type="entry name" value="CPSase_L_D2"/>
    <property type="match status" value="1"/>
</dbReference>
<comment type="cofactor">
    <cofactor evidence="1">
        <name>Mn(2+)</name>
        <dbReference type="ChEBI" id="CHEBI:29035"/>
    </cofactor>
</comment>
<sequence>MNIQYAIADDVVYILEANPRASRTVPLVSKVTRIPLANIATQIIALGKTISDFPVLVECNLPHVAVKEAVFSFNRFPEVDPVLGP</sequence>
<evidence type="ECO:0000256" key="6">
    <source>
        <dbReference type="ARBA" id="ARBA00022840"/>
    </source>
</evidence>
<evidence type="ECO:0000259" key="7">
    <source>
        <dbReference type="PROSITE" id="PS00867"/>
    </source>
</evidence>
<evidence type="ECO:0000313" key="8">
    <source>
        <dbReference type="EMBL" id="QNO44421.1"/>
    </source>
</evidence>
<dbReference type="GO" id="GO:0005524">
    <property type="term" value="F:ATP binding"/>
    <property type="evidence" value="ECO:0007669"/>
    <property type="project" value="UniProtKB-KW"/>
</dbReference>
<dbReference type="GO" id="GO:0006541">
    <property type="term" value="P:glutamine metabolic process"/>
    <property type="evidence" value="ECO:0007669"/>
    <property type="project" value="TreeGrafter"/>
</dbReference>
<accession>A0A7G9YCT3</accession>
<dbReference type="PROSITE" id="PS00867">
    <property type="entry name" value="CPSASE_2"/>
    <property type="match status" value="1"/>
</dbReference>
<proteinExistence type="inferred from homology"/>
<gene>
    <name evidence="9" type="primary">carB_2</name>
    <name evidence="9" type="ORF">OLDMCBNC_00023</name>
    <name evidence="8" type="ORF">POGJBKNB_00004</name>
</gene>
<keyword evidence="5" id="KW-0547">Nucleotide-binding</keyword>
<dbReference type="PANTHER" id="PTHR11405:SF53">
    <property type="entry name" value="CARBAMOYL-PHOSPHATE SYNTHASE [AMMONIA], MITOCHONDRIAL"/>
    <property type="match status" value="1"/>
</dbReference>
<dbReference type="InterPro" id="IPR005479">
    <property type="entry name" value="CPAse_ATP-bd"/>
</dbReference>
<evidence type="ECO:0000256" key="1">
    <source>
        <dbReference type="ARBA" id="ARBA00001936"/>
    </source>
</evidence>
<reference evidence="9" key="1">
    <citation type="submission" date="2020-06" db="EMBL/GenBank/DDBJ databases">
        <title>Unique genomic features of the anaerobic methanotrophic archaea.</title>
        <authorList>
            <person name="Chadwick G.L."/>
            <person name="Skennerton C.T."/>
            <person name="Laso-Perez R."/>
            <person name="Leu A.O."/>
            <person name="Speth D.R."/>
            <person name="Yu H."/>
            <person name="Morgan-Lang C."/>
            <person name="Hatzenpichler R."/>
            <person name="Goudeau D."/>
            <person name="Malmstrom R."/>
            <person name="Brazelton W.J."/>
            <person name="Woyke T."/>
            <person name="Hallam S.J."/>
            <person name="Tyson G.W."/>
            <person name="Wegener G."/>
            <person name="Boetius A."/>
            <person name="Orphan V."/>
        </authorList>
    </citation>
    <scope>NUCLEOTIDE SEQUENCE</scope>
</reference>
<keyword evidence="6" id="KW-0067">ATP-binding</keyword>
<dbReference type="AlphaFoldDB" id="A0A7G9YCT3"/>
<evidence type="ECO:0000313" key="9">
    <source>
        <dbReference type="EMBL" id="QNO45817.1"/>
    </source>
</evidence>
<dbReference type="GO" id="GO:0008652">
    <property type="term" value="P:amino acid biosynthetic process"/>
    <property type="evidence" value="ECO:0007669"/>
    <property type="project" value="UniProtKB-KW"/>
</dbReference>